<protein>
    <recommendedName>
        <fullName evidence="3">Baseplate hub assembly protein, bacteriophage T4-like</fullName>
    </recommendedName>
</protein>
<accession>A0A6J7WJ74</accession>
<evidence type="ECO:0008006" key="3">
    <source>
        <dbReference type="Google" id="ProtNLM"/>
    </source>
</evidence>
<dbReference type="Pfam" id="PF12322">
    <property type="entry name" value="T4_baseplate"/>
    <property type="match status" value="1"/>
</dbReference>
<sequence length="275" mass="30732">MAQNPLQQYFRQPKIFIGLPSHGAYNKPGTISGDPERLAVFGMTGMDEILLKTPDALLSGESTVKVINSCVPSITDPWDLSTLDADLVLSAIRIATYGNELNIMHVCNNCGTENEYTLDVNTMIDHYATCTYNNKLVLKDLTIITRPLTYQQSTDFALQNFQYQQKLKNIDALEDDTEKKTLMGEVFNDLAELRNAVYSTGIESINAGAQVVDQREFIIEFLNNCDKEIIDSIAKHVDQNQKAWAVPDQKVICENCGTENEVSVDLDQSNFFVTA</sequence>
<organism evidence="2">
    <name type="scientific">uncultured Caudovirales phage</name>
    <dbReference type="NCBI Taxonomy" id="2100421"/>
    <lineage>
        <taxon>Viruses</taxon>
        <taxon>Duplodnaviria</taxon>
        <taxon>Heunggongvirae</taxon>
        <taxon>Uroviricota</taxon>
        <taxon>Caudoviricetes</taxon>
        <taxon>Peduoviridae</taxon>
        <taxon>Maltschvirus</taxon>
        <taxon>Maltschvirus maltsch</taxon>
    </lineage>
</organism>
<proteinExistence type="predicted"/>
<evidence type="ECO:0000313" key="2">
    <source>
        <dbReference type="EMBL" id="CAB5209163.1"/>
    </source>
</evidence>
<name>A0A6J7WJ74_9CAUD</name>
<gene>
    <name evidence="2" type="ORF">UFOVP181_342</name>
    <name evidence="1" type="ORF">UFOVP57_297</name>
</gene>
<evidence type="ECO:0000313" key="1">
    <source>
        <dbReference type="EMBL" id="CAB4125896.1"/>
    </source>
</evidence>
<dbReference type="EMBL" id="LR796187">
    <property type="protein sequence ID" value="CAB4125896.1"/>
    <property type="molecule type" value="Genomic_DNA"/>
</dbReference>
<reference evidence="2" key="1">
    <citation type="submission" date="2020-05" db="EMBL/GenBank/DDBJ databases">
        <authorList>
            <person name="Chiriac C."/>
            <person name="Salcher M."/>
            <person name="Ghai R."/>
            <person name="Kavagutti S V."/>
        </authorList>
    </citation>
    <scope>NUCLEOTIDE SEQUENCE</scope>
</reference>
<dbReference type="InterPro" id="IPR024364">
    <property type="entry name" value="Baseplate_phage_T4-like"/>
</dbReference>
<dbReference type="EMBL" id="LR798231">
    <property type="protein sequence ID" value="CAB5209163.1"/>
    <property type="molecule type" value="Genomic_DNA"/>
</dbReference>